<accession>A0A1H1QFM5</accession>
<proteinExistence type="predicted"/>
<organism evidence="1 2">
    <name type="scientific">Halopseudomonas litoralis</name>
    <dbReference type="NCBI Taxonomy" id="797277"/>
    <lineage>
        <taxon>Bacteria</taxon>
        <taxon>Pseudomonadati</taxon>
        <taxon>Pseudomonadota</taxon>
        <taxon>Gammaproteobacteria</taxon>
        <taxon>Pseudomonadales</taxon>
        <taxon>Pseudomonadaceae</taxon>
        <taxon>Halopseudomonas</taxon>
    </lineage>
</organism>
<protein>
    <submittedName>
        <fullName evidence="1">Ornithine cyclodeaminase</fullName>
    </submittedName>
</protein>
<dbReference type="InterPro" id="IPR003462">
    <property type="entry name" value="ODC_Mu_crystall"/>
</dbReference>
<keyword evidence="2" id="KW-1185">Reference proteome</keyword>
<dbReference type="SUPFAM" id="SSF51735">
    <property type="entry name" value="NAD(P)-binding Rossmann-fold domains"/>
    <property type="match status" value="1"/>
</dbReference>
<reference evidence="2" key="1">
    <citation type="submission" date="2016-10" db="EMBL/GenBank/DDBJ databases">
        <authorList>
            <person name="Varghese N."/>
            <person name="Submissions S."/>
        </authorList>
    </citation>
    <scope>NUCLEOTIDE SEQUENCE [LARGE SCALE GENOMIC DNA]</scope>
    <source>
        <strain evidence="2">2SM5</strain>
    </source>
</reference>
<dbReference type="PANTHER" id="PTHR13812">
    <property type="entry name" value="KETIMINE REDUCTASE MU-CRYSTALLIN"/>
    <property type="match status" value="1"/>
</dbReference>
<dbReference type="GO" id="GO:0005737">
    <property type="term" value="C:cytoplasm"/>
    <property type="evidence" value="ECO:0007669"/>
    <property type="project" value="TreeGrafter"/>
</dbReference>
<dbReference type="Proteomes" id="UP000243426">
    <property type="component" value="Chromosome I"/>
</dbReference>
<gene>
    <name evidence="1" type="ORF">SAMN05216198_1467</name>
</gene>
<name>A0A1H1QFM5_9GAMM</name>
<dbReference type="Gene3D" id="3.40.50.720">
    <property type="entry name" value="NAD(P)-binding Rossmann-like Domain"/>
    <property type="match status" value="1"/>
</dbReference>
<dbReference type="InterPro" id="IPR036291">
    <property type="entry name" value="NAD(P)-bd_dom_sf"/>
</dbReference>
<dbReference type="AlphaFoldDB" id="A0A1H1QFM5"/>
<evidence type="ECO:0000313" key="1">
    <source>
        <dbReference type="EMBL" id="SDS22113.1"/>
    </source>
</evidence>
<dbReference type="STRING" id="797277.SAMN05216198_1467"/>
<dbReference type="InterPro" id="IPR023401">
    <property type="entry name" value="ODC_N"/>
</dbReference>
<dbReference type="Gene3D" id="3.30.1780.10">
    <property type="entry name" value="ornithine cyclodeaminase, domain 1"/>
    <property type="match status" value="1"/>
</dbReference>
<dbReference type="EMBL" id="LT629748">
    <property type="protein sequence ID" value="SDS22113.1"/>
    <property type="molecule type" value="Genomic_DNA"/>
</dbReference>
<sequence>MRFISAEEISAVVSWDGVLNALYAAHQDARPLGDNVFVGDTDYGLFTRSVVLPGLGAGVKVSSIYPANSMAVPAQPTEQAVFLVIDEQTKAIAAILDGPTITRWKTAADSALAAQRLSRDDSRVLLALGSGPIAQALVEAYLHIRPSIDTILLWNRTTSRLTETHELLQRRGIKARIVTDLDAAVTEADIITSATSSTSPLIRGALIQPGTHIDLVGGFRPDMREADDDAARNSRIFVGDHASAVQSGDLHGPLKTGIISAEQIELDLYGLCQQPSIQRADEDITLYKNAGGAHLDLIVAQHVLSQLKSVAA</sequence>
<dbReference type="OrthoDB" id="9809203at2"/>
<evidence type="ECO:0000313" key="2">
    <source>
        <dbReference type="Proteomes" id="UP000243426"/>
    </source>
</evidence>
<dbReference type="PANTHER" id="PTHR13812:SF19">
    <property type="entry name" value="KETIMINE REDUCTASE MU-CRYSTALLIN"/>
    <property type="match status" value="1"/>
</dbReference>
<dbReference type="Pfam" id="PF02423">
    <property type="entry name" value="OCD_Mu_crystall"/>
    <property type="match status" value="1"/>
</dbReference>
<dbReference type="PIRSF" id="PIRSF001439">
    <property type="entry name" value="CryM"/>
    <property type="match status" value="1"/>
</dbReference>
<dbReference type="RefSeq" id="WP_090272709.1">
    <property type="nucleotide sequence ID" value="NZ_LT629748.1"/>
</dbReference>